<dbReference type="PROSITE" id="PS00061">
    <property type="entry name" value="ADH_SHORT"/>
    <property type="match status" value="1"/>
</dbReference>
<dbReference type="eggNOG" id="arCOG01259">
    <property type="taxonomic scope" value="Archaea"/>
</dbReference>
<evidence type="ECO:0000313" key="5">
    <source>
        <dbReference type="EMBL" id="CAI48671.1"/>
    </source>
</evidence>
<dbReference type="SMART" id="SM00822">
    <property type="entry name" value="PKS_KR"/>
    <property type="match status" value="1"/>
</dbReference>
<dbReference type="PANTHER" id="PTHR43976">
    <property type="entry name" value="SHORT CHAIN DEHYDROGENASE"/>
    <property type="match status" value="1"/>
</dbReference>
<dbReference type="Gene3D" id="3.40.50.720">
    <property type="entry name" value="NAD(P)-binding Rossmann-like Domain"/>
    <property type="match status" value="1"/>
</dbReference>
<dbReference type="STRING" id="348780.NP_1160A"/>
<name>A0A1U7EUL4_NATPD</name>
<dbReference type="InterPro" id="IPR020904">
    <property type="entry name" value="Sc_DH/Rdtase_CS"/>
</dbReference>
<dbReference type="GeneID" id="3701071"/>
<dbReference type="OrthoDB" id="10157at2157"/>
<dbReference type="RefSeq" id="WP_011322307.1">
    <property type="nucleotide sequence ID" value="NC_007426.1"/>
</dbReference>
<dbReference type="AlphaFoldDB" id="A0A1U7EUL4"/>
<gene>
    <name evidence="5" type="ordered locus">NP_1160A</name>
</gene>
<evidence type="ECO:0000256" key="2">
    <source>
        <dbReference type="ARBA" id="ARBA00023002"/>
    </source>
</evidence>
<feature type="domain" description="Ketoreductase" evidence="4">
    <location>
        <begin position="4"/>
        <end position="182"/>
    </location>
</feature>
<evidence type="ECO:0000256" key="1">
    <source>
        <dbReference type="ARBA" id="ARBA00006484"/>
    </source>
</evidence>
<dbReference type="EnsemblBacteria" id="CAI48671">
    <property type="protein sequence ID" value="CAI48671"/>
    <property type="gene ID" value="NP_1160A"/>
</dbReference>
<keyword evidence="2 5" id="KW-0560">Oxidoreductase</keyword>
<proteinExistence type="inferred from homology"/>
<dbReference type="EC" id="1.1.1.-" evidence="5"/>
<dbReference type="GO" id="GO:0016491">
    <property type="term" value="F:oxidoreductase activity"/>
    <property type="evidence" value="ECO:0007669"/>
    <property type="project" value="UniProtKB-KW"/>
</dbReference>
<accession>A0A1U7EUL4</accession>
<dbReference type="InterPro" id="IPR036291">
    <property type="entry name" value="NAD(P)-bd_dom_sf"/>
</dbReference>
<dbReference type="EMBL" id="CR936257">
    <property type="protein sequence ID" value="CAI48671.1"/>
    <property type="molecule type" value="Genomic_DNA"/>
</dbReference>
<dbReference type="PRINTS" id="PR00081">
    <property type="entry name" value="GDHRDH"/>
</dbReference>
<dbReference type="SUPFAM" id="SSF51735">
    <property type="entry name" value="NAD(P)-binding Rossmann-fold domains"/>
    <property type="match status" value="1"/>
</dbReference>
<evidence type="ECO:0000313" key="6">
    <source>
        <dbReference type="Proteomes" id="UP000002698"/>
    </source>
</evidence>
<protein>
    <submittedName>
        <fullName evidence="5">Probable oxidoreductase (Short-chain dehydrogenase family)</fullName>
        <ecNumber evidence="5">1.1.1.-</ecNumber>
    </submittedName>
</protein>
<dbReference type="HOGENOM" id="CLU_010194_2_9_2"/>
<dbReference type="KEGG" id="nph:NP_1160A"/>
<keyword evidence="6" id="KW-1185">Reference proteome</keyword>
<reference evidence="5 6" key="1">
    <citation type="journal article" date="2005" name="Genome Res.">
        <title>Living with two extremes: conclusions from the genome sequence of Natronomonas pharaonis.</title>
        <authorList>
            <person name="Falb M."/>
            <person name="Pfeiffer F."/>
            <person name="Palm P."/>
            <person name="Rodewald K."/>
            <person name="Hickmann V."/>
            <person name="Tittor J."/>
            <person name="Oesterhelt D."/>
        </authorList>
    </citation>
    <scope>NUCLEOTIDE SEQUENCE [LARGE SCALE GENOMIC DNA]</scope>
    <source>
        <strain evidence="6">ATCC 35678 / DSM 2160 / CIP 103997 / JCM 8858 / NBRC 14720 / NCIMB 2260 / Gabara</strain>
    </source>
</reference>
<dbReference type="Pfam" id="PF00106">
    <property type="entry name" value="adh_short"/>
    <property type="match status" value="1"/>
</dbReference>
<dbReference type="CDD" id="cd05374">
    <property type="entry name" value="17beta-HSD-like_SDR_c"/>
    <property type="match status" value="1"/>
</dbReference>
<dbReference type="InterPro" id="IPR057326">
    <property type="entry name" value="KR_dom"/>
</dbReference>
<evidence type="ECO:0000256" key="3">
    <source>
        <dbReference type="RuleBase" id="RU000363"/>
    </source>
</evidence>
<dbReference type="InterPro" id="IPR002347">
    <property type="entry name" value="SDR_fam"/>
</dbReference>
<sequence>MSTRTVLITGCSSGIGRAAAYAFLENEWRVYATARNPADIQTLGEAGCDIGTINVRSTEDVERVVDRVIDEAGRIDALVNNAGYGQHGPIEDINDELFEKQFDVNVFGPHRLVRAVLPHMRERRDGTIINVSSVAGRLAAPGMGVYSASKHAIEGYSDSLRRELEPFDIDVSVVQPGPVETSFRDRVDDELGRLDRTDAYEDLYAFQEDASLFGGDSPVASHPGEVADVILEAASSTDPQPRYVVGTAAQLLVYASYLPDPIADSVFDAIRRFVS</sequence>
<dbReference type="PANTHER" id="PTHR43976:SF16">
    <property type="entry name" value="SHORT-CHAIN DEHYDROGENASE_REDUCTASE FAMILY PROTEIN"/>
    <property type="match status" value="1"/>
</dbReference>
<comment type="similarity">
    <text evidence="1 3">Belongs to the short-chain dehydrogenases/reductases (SDR) family.</text>
</comment>
<organism evidence="5 6">
    <name type="scientific">Natronomonas pharaonis (strain ATCC 35678 / DSM 2160 / CIP 103997 / JCM 8858 / NBRC 14720 / NCIMB 2260 / Gabara)</name>
    <name type="common">Halobacterium pharaonis</name>
    <dbReference type="NCBI Taxonomy" id="348780"/>
    <lineage>
        <taxon>Archaea</taxon>
        <taxon>Methanobacteriati</taxon>
        <taxon>Methanobacteriota</taxon>
        <taxon>Stenosarchaea group</taxon>
        <taxon>Halobacteria</taxon>
        <taxon>Halobacteriales</taxon>
        <taxon>Natronomonadaceae</taxon>
        <taxon>Natronomonas</taxon>
    </lineage>
</organism>
<dbReference type="Proteomes" id="UP000002698">
    <property type="component" value="Chromosome"/>
</dbReference>
<evidence type="ECO:0000259" key="4">
    <source>
        <dbReference type="SMART" id="SM00822"/>
    </source>
</evidence>
<dbReference type="PRINTS" id="PR00080">
    <property type="entry name" value="SDRFAMILY"/>
</dbReference>
<dbReference type="InterPro" id="IPR051911">
    <property type="entry name" value="SDR_oxidoreductase"/>
</dbReference>
<dbReference type="FunFam" id="3.40.50.720:FF:000084">
    <property type="entry name" value="Short-chain dehydrogenase reductase"/>
    <property type="match status" value="1"/>
</dbReference>